<sequence>MSELRSKCCGVEVYRLVDVLVTDDDFDRAVGKDQYVSRCSACGKATEVEGKEEIRK</sequence>
<proteinExistence type="predicted"/>
<organism evidence="1">
    <name type="scientific">marine sediment metagenome</name>
    <dbReference type="NCBI Taxonomy" id="412755"/>
    <lineage>
        <taxon>unclassified sequences</taxon>
        <taxon>metagenomes</taxon>
        <taxon>ecological metagenomes</taxon>
    </lineage>
</organism>
<accession>A0A0F9GZ83</accession>
<dbReference type="AlphaFoldDB" id="A0A0F9GZ83"/>
<dbReference type="EMBL" id="LAZR01016523">
    <property type="protein sequence ID" value="KKM04139.1"/>
    <property type="molecule type" value="Genomic_DNA"/>
</dbReference>
<name>A0A0F9GZ83_9ZZZZ</name>
<evidence type="ECO:0000313" key="1">
    <source>
        <dbReference type="EMBL" id="KKM04139.1"/>
    </source>
</evidence>
<reference evidence="1" key="1">
    <citation type="journal article" date="2015" name="Nature">
        <title>Complex archaea that bridge the gap between prokaryotes and eukaryotes.</title>
        <authorList>
            <person name="Spang A."/>
            <person name="Saw J.H."/>
            <person name="Jorgensen S.L."/>
            <person name="Zaremba-Niedzwiedzka K."/>
            <person name="Martijn J."/>
            <person name="Lind A.E."/>
            <person name="van Eijk R."/>
            <person name="Schleper C."/>
            <person name="Guy L."/>
            <person name="Ettema T.J."/>
        </authorList>
    </citation>
    <scope>NUCLEOTIDE SEQUENCE</scope>
</reference>
<protein>
    <submittedName>
        <fullName evidence="1">Uncharacterized protein</fullName>
    </submittedName>
</protein>
<comment type="caution">
    <text evidence="1">The sequence shown here is derived from an EMBL/GenBank/DDBJ whole genome shotgun (WGS) entry which is preliminary data.</text>
</comment>
<gene>
    <name evidence="1" type="ORF">LCGC14_1767260</name>
</gene>